<evidence type="ECO:0000313" key="10">
    <source>
        <dbReference type="Proteomes" id="UP000245768"/>
    </source>
</evidence>
<gene>
    <name evidence="9" type="ORF">FA10DRAFT_254686</name>
</gene>
<comment type="similarity">
    <text evidence="2 7">Belongs to the GMC oxidoreductase family.</text>
</comment>
<dbReference type="Pfam" id="PF05199">
    <property type="entry name" value="GMC_oxred_C"/>
    <property type="match status" value="1"/>
</dbReference>
<sequence length="609" mass="66152">MFGGPKPYTHPSAYATSTNEEAKRYDYVIVGAGTAGSVLASRLSEDPQKSVLVLEAGKDCTGILETKIPLTFSKLFHGEHDWDYYTTPQPKVDGRSLYWPRGRMIGGSSSMNAMMYHHGSHSDYDEWAQLGCKGWGYKDLSHYMRKSERFTPNKNRPLIDALHRGDSGNWHTGYSYLTEVGEKGFLGACKDVGIDYNADINTAAGSMGVTRFQTFIDAKGQRSSAATAYLPAEVRKRANLHIAVDVRVSKILVEGKKAVGVELLQKKGGQRYHVAANSEVILCGGAINSPQTLLLSGIGPREELERLGISVVHENDSVGRHLLDHFCTSGILCKAKPQHTLDYLGSDIKAIPSLVRWLLTGSGPLTSNVGEIAAFVRASDWQSKVGKGQLNVEDFSSGGKSADSADVEIIGAPLAYIDHGAGKPPGGESCYSMVPIGLRPQSEGTITLKTDDVFDHPAIDPKYWTVENDVNVLLVGIRICLKLMRSPALQEYLEPVPTNDDPEHFWWPYSSSDPDAITDEQLKAWMTKTAFTLYHPVGTARMSPKADEGVVDLECRVHGIDNLRVIDASVFPAQISGHPTAAVIAIAEKMSDILKGGQAGAAQTPSAHL</sequence>
<evidence type="ECO:0000256" key="2">
    <source>
        <dbReference type="ARBA" id="ARBA00010790"/>
    </source>
</evidence>
<evidence type="ECO:0000256" key="7">
    <source>
        <dbReference type="RuleBase" id="RU003968"/>
    </source>
</evidence>
<dbReference type="RefSeq" id="XP_025375668.1">
    <property type="nucleotide sequence ID" value="XM_025519739.1"/>
</dbReference>
<feature type="active site" description="Proton acceptor" evidence="5">
    <location>
        <position position="578"/>
    </location>
</feature>
<dbReference type="GeneID" id="37041655"/>
<keyword evidence="4 6" id="KW-0274">FAD</keyword>
<dbReference type="InterPro" id="IPR007867">
    <property type="entry name" value="GMC_OxRtase_C"/>
</dbReference>
<dbReference type="InterPro" id="IPR012132">
    <property type="entry name" value="GMC_OxRdtase"/>
</dbReference>
<proteinExistence type="inferred from homology"/>
<evidence type="ECO:0000256" key="3">
    <source>
        <dbReference type="ARBA" id="ARBA00022630"/>
    </source>
</evidence>
<dbReference type="Gene3D" id="3.30.560.10">
    <property type="entry name" value="Glucose Oxidase, domain 3"/>
    <property type="match status" value="1"/>
</dbReference>
<dbReference type="AlphaFoldDB" id="A0A316YFZ9"/>
<dbReference type="PANTHER" id="PTHR11552">
    <property type="entry name" value="GLUCOSE-METHANOL-CHOLINE GMC OXIDOREDUCTASE"/>
    <property type="match status" value="1"/>
</dbReference>
<organism evidence="9 10">
    <name type="scientific">Acaromyces ingoldii</name>
    <dbReference type="NCBI Taxonomy" id="215250"/>
    <lineage>
        <taxon>Eukaryota</taxon>
        <taxon>Fungi</taxon>
        <taxon>Dikarya</taxon>
        <taxon>Basidiomycota</taxon>
        <taxon>Ustilaginomycotina</taxon>
        <taxon>Exobasidiomycetes</taxon>
        <taxon>Exobasidiales</taxon>
        <taxon>Cryptobasidiaceae</taxon>
        <taxon>Acaromyces</taxon>
    </lineage>
</organism>
<evidence type="ECO:0000259" key="8">
    <source>
        <dbReference type="PROSITE" id="PS00623"/>
    </source>
</evidence>
<evidence type="ECO:0000313" key="9">
    <source>
        <dbReference type="EMBL" id="PWN88470.1"/>
    </source>
</evidence>
<evidence type="ECO:0000256" key="6">
    <source>
        <dbReference type="PIRSR" id="PIRSR000137-2"/>
    </source>
</evidence>
<feature type="domain" description="Glucose-methanol-choline oxidoreductase N-terminal" evidence="8">
    <location>
        <begin position="102"/>
        <end position="125"/>
    </location>
</feature>
<dbReference type="InterPro" id="IPR036188">
    <property type="entry name" value="FAD/NAD-bd_sf"/>
</dbReference>
<reference evidence="9 10" key="1">
    <citation type="journal article" date="2018" name="Mol. Biol. Evol.">
        <title>Broad Genomic Sampling Reveals a Smut Pathogenic Ancestry of the Fungal Clade Ustilaginomycotina.</title>
        <authorList>
            <person name="Kijpornyongpan T."/>
            <person name="Mondo S.J."/>
            <person name="Barry K."/>
            <person name="Sandor L."/>
            <person name="Lee J."/>
            <person name="Lipzen A."/>
            <person name="Pangilinan J."/>
            <person name="LaButti K."/>
            <person name="Hainaut M."/>
            <person name="Henrissat B."/>
            <person name="Grigoriev I.V."/>
            <person name="Spatafora J.W."/>
            <person name="Aime M.C."/>
        </authorList>
    </citation>
    <scope>NUCLEOTIDE SEQUENCE [LARGE SCALE GENOMIC DNA]</scope>
    <source>
        <strain evidence="9 10">MCA 4198</strain>
    </source>
</reference>
<dbReference type="PIRSF" id="PIRSF000137">
    <property type="entry name" value="Alcohol_oxidase"/>
    <property type="match status" value="1"/>
</dbReference>
<dbReference type="PANTHER" id="PTHR11552:SF147">
    <property type="entry name" value="CHOLINE DEHYDROGENASE, MITOCHONDRIAL"/>
    <property type="match status" value="1"/>
</dbReference>
<dbReference type="Gene3D" id="3.50.50.60">
    <property type="entry name" value="FAD/NAD(P)-binding domain"/>
    <property type="match status" value="1"/>
</dbReference>
<evidence type="ECO:0000256" key="4">
    <source>
        <dbReference type="ARBA" id="ARBA00022827"/>
    </source>
</evidence>
<keyword evidence="10" id="KW-1185">Reference proteome</keyword>
<dbReference type="GO" id="GO:0050660">
    <property type="term" value="F:flavin adenine dinucleotide binding"/>
    <property type="evidence" value="ECO:0007669"/>
    <property type="project" value="InterPro"/>
</dbReference>
<name>A0A316YFZ9_9BASI</name>
<accession>A0A316YFZ9</accession>
<dbReference type="OrthoDB" id="269227at2759"/>
<dbReference type="InterPro" id="IPR000172">
    <property type="entry name" value="GMC_OxRdtase_N"/>
</dbReference>
<dbReference type="SUPFAM" id="SSF54373">
    <property type="entry name" value="FAD-linked reductases, C-terminal domain"/>
    <property type="match status" value="1"/>
</dbReference>
<dbReference type="Pfam" id="PF00732">
    <property type="entry name" value="GMC_oxred_N"/>
    <property type="match status" value="1"/>
</dbReference>
<feature type="binding site" evidence="6">
    <location>
        <position position="248"/>
    </location>
    <ligand>
        <name>FAD</name>
        <dbReference type="ChEBI" id="CHEBI:57692"/>
    </ligand>
</feature>
<dbReference type="PROSITE" id="PS00623">
    <property type="entry name" value="GMC_OXRED_1"/>
    <property type="match status" value="1"/>
</dbReference>
<dbReference type="Proteomes" id="UP000245768">
    <property type="component" value="Unassembled WGS sequence"/>
</dbReference>
<evidence type="ECO:0000256" key="1">
    <source>
        <dbReference type="ARBA" id="ARBA00001974"/>
    </source>
</evidence>
<protein>
    <submittedName>
        <fullName evidence="9">Glucose dehydrogenase</fullName>
    </submittedName>
</protein>
<feature type="active site" description="Proton donor" evidence="5">
    <location>
        <position position="535"/>
    </location>
</feature>
<dbReference type="GO" id="GO:0016614">
    <property type="term" value="F:oxidoreductase activity, acting on CH-OH group of donors"/>
    <property type="evidence" value="ECO:0007669"/>
    <property type="project" value="InterPro"/>
</dbReference>
<dbReference type="InParanoid" id="A0A316YFZ9"/>
<keyword evidence="3 7" id="KW-0285">Flavoprotein</keyword>
<evidence type="ECO:0000256" key="5">
    <source>
        <dbReference type="PIRSR" id="PIRSR000137-1"/>
    </source>
</evidence>
<dbReference type="EMBL" id="KZ819638">
    <property type="protein sequence ID" value="PWN88470.1"/>
    <property type="molecule type" value="Genomic_DNA"/>
</dbReference>
<dbReference type="STRING" id="215250.A0A316YFZ9"/>
<dbReference type="SUPFAM" id="SSF51905">
    <property type="entry name" value="FAD/NAD(P)-binding domain"/>
    <property type="match status" value="1"/>
</dbReference>
<comment type="cofactor">
    <cofactor evidence="1 6">
        <name>FAD</name>
        <dbReference type="ChEBI" id="CHEBI:57692"/>
    </cofactor>
</comment>